<evidence type="ECO:0000313" key="4">
    <source>
        <dbReference type="Proteomes" id="UP001597304"/>
    </source>
</evidence>
<dbReference type="RefSeq" id="WP_147914106.1">
    <property type="nucleotide sequence ID" value="NZ_JBHUEJ010000011.1"/>
</dbReference>
<sequence length="200" mass="21605">MRKTCLKCSHLNLEATGSIGEQCPKCGAIYAKVDRYVAEHGVLAVQRRPTGAAKAQPVQQEVASEETPAQGKKRTRPVVKALAVFFALVLFIVFYGEATKGPAPAQSPADTQAAGALLHCQTAIRRASRNAQRAVVPSVPQSFPLDADQYGFEWKSGSGLQLQNGFGAMLDTYATCVVSKRDLEIDWLEIGSETVVRRAK</sequence>
<organism evidence="3 4">
    <name type="scientific">Ottowia flava</name>
    <dbReference type="NCBI Taxonomy" id="2675430"/>
    <lineage>
        <taxon>Bacteria</taxon>
        <taxon>Pseudomonadati</taxon>
        <taxon>Pseudomonadota</taxon>
        <taxon>Betaproteobacteria</taxon>
        <taxon>Burkholderiales</taxon>
        <taxon>Comamonadaceae</taxon>
        <taxon>Ottowia</taxon>
    </lineage>
</organism>
<gene>
    <name evidence="3" type="ORF">ACFSF0_04330</name>
</gene>
<keyword evidence="2" id="KW-0472">Membrane</keyword>
<feature type="region of interest" description="Disordered" evidence="1">
    <location>
        <begin position="48"/>
        <end position="71"/>
    </location>
</feature>
<evidence type="ECO:0000256" key="2">
    <source>
        <dbReference type="SAM" id="Phobius"/>
    </source>
</evidence>
<protein>
    <submittedName>
        <fullName evidence="3">Uncharacterized protein</fullName>
    </submittedName>
</protein>
<evidence type="ECO:0000313" key="3">
    <source>
        <dbReference type="EMBL" id="MFD1709820.1"/>
    </source>
</evidence>
<name>A0ABW4KP77_9BURK</name>
<comment type="caution">
    <text evidence="3">The sequence shown here is derived from an EMBL/GenBank/DDBJ whole genome shotgun (WGS) entry which is preliminary data.</text>
</comment>
<accession>A0ABW4KP77</accession>
<dbReference type="EMBL" id="JBHUEJ010000011">
    <property type="protein sequence ID" value="MFD1709820.1"/>
    <property type="molecule type" value="Genomic_DNA"/>
</dbReference>
<feature type="transmembrane region" description="Helical" evidence="2">
    <location>
        <begin position="78"/>
        <end position="96"/>
    </location>
</feature>
<dbReference type="Proteomes" id="UP001597304">
    <property type="component" value="Unassembled WGS sequence"/>
</dbReference>
<keyword evidence="4" id="KW-1185">Reference proteome</keyword>
<keyword evidence="2" id="KW-1133">Transmembrane helix</keyword>
<keyword evidence="2" id="KW-0812">Transmembrane</keyword>
<evidence type="ECO:0000256" key="1">
    <source>
        <dbReference type="SAM" id="MobiDB-lite"/>
    </source>
</evidence>
<reference evidence="4" key="1">
    <citation type="journal article" date="2019" name="Int. J. Syst. Evol. Microbiol.">
        <title>The Global Catalogue of Microorganisms (GCM) 10K type strain sequencing project: providing services to taxonomists for standard genome sequencing and annotation.</title>
        <authorList>
            <consortium name="The Broad Institute Genomics Platform"/>
            <consortium name="The Broad Institute Genome Sequencing Center for Infectious Disease"/>
            <person name="Wu L."/>
            <person name="Ma J."/>
        </authorList>
    </citation>
    <scope>NUCLEOTIDE SEQUENCE [LARGE SCALE GENOMIC DNA]</scope>
    <source>
        <strain evidence="4">LMG 29247</strain>
    </source>
</reference>
<proteinExistence type="predicted"/>